<dbReference type="Proteomes" id="UP001589645">
    <property type="component" value="Unassembled WGS sequence"/>
</dbReference>
<feature type="domain" description="DUF1330" evidence="1">
    <location>
        <begin position="6"/>
        <end position="100"/>
    </location>
</feature>
<protein>
    <submittedName>
        <fullName evidence="2">DUF1330 domain-containing protein</fullName>
    </submittedName>
</protein>
<evidence type="ECO:0000313" key="3">
    <source>
        <dbReference type="Proteomes" id="UP001589645"/>
    </source>
</evidence>
<dbReference type="PANTHER" id="PTHR41521">
    <property type="match status" value="1"/>
</dbReference>
<name>A0ABV5HPI9_9VIBR</name>
<proteinExistence type="predicted"/>
<evidence type="ECO:0000313" key="2">
    <source>
        <dbReference type="EMBL" id="MFB9136140.1"/>
    </source>
</evidence>
<accession>A0ABV5HPI9</accession>
<dbReference type="InterPro" id="IPR010753">
    <property type="entry name" value="DUF1330"/>
</dbReference>
<dbReference type="SUPFAM" id="SSF54909">
    <property type="entry name" value="Dimeric alpha+beta barrel"/>
    <property type="match status" value="1"/>
</dbReference>
<dbReference type="RefSeq" id="WP_390194103.1">
    <property type="nucleotide sequence ID" value="NZ_JBHMEP010000004.1"/>
</dbReference>
<dbReference type="Pfam" id="PF07045">
    <property type="entry name" value="DUF1330"/>
    <property type="match status" value="1"/>
</dbReference>
<dbReference type="EMBL" id="JBHMEP010000004">
    <property type="protein sequence ID" value="MFB9136140.1"/>
    <property type="molecule type" value="Genomic_DNA"/>
</dbReference>
<gene>
    <name evidence="2" type="ORF">ACFFUV_14300</name>
</gene>
<dbReference type="InterPro" id="IPR011008">
    <property type="entry name" value="Dimeric_a/b-barrel"/>
</dbReference>
<organism evidence="2 3">
    <name type="scientific">Vibrio olivae</name>
    <dbReference type="NCBI Taxonomy" id="1243002"/>
    <lineage>
        <taxon>Bacteria</taxon>
        <taxon>Pseudomonadati</taxon>
        <taxon>Pseudomonadota</taxon>
        <taxon>Gammaproteobacteria</taxon>
        <taxon>Vibrionales</taxon>
        <taxon>Vibrionaceae</taxon>
        <taxon>Vibrio</taxon>
    </lineage>
</organism>
<comment type="caution">
    <text evidence="2">The sequence shown here is derived from an EMBL/GenBank/DDBJ whole genome shotgun (WGS) entry which is preliminary data.</text>
</comment>
<reference evidence="2 3" key="1">
    <citation type="submission" date="2024-09" db="EMBL/GenBank/DDBJ databases">
        <authorList>
            <person name="Sun Q."/>
            <person name="Mori K."/>
        </authorList>
    </citation>
    <scope>NUCLEOTIDE SEQUENCE [LARGE SCALE GENOMIC DNA]</scope>
    <source>
        <strain evidence="2 3">CECT 8064</strain>
    </source>
</reference>
<keyword evidence="3" id="KW-1185">Reference proteome</keyword>
<dbReference type="Gene3D" id="3.30.70.100">
    <property type="match status" value="1"/>
</dbReference>
<dbReference type="PANTHER" id="PTHR41521:SF4">
    <property type="entry name" value="BLR0684 PROTEIN"/>
    <property type="match status" value="1"/>
</dbReference>
<sequence>MQGGKPAYFMFDTKVTDSEALKPYLEQVAGTLTVFGGKLLIAAGGHIDVVEGKPPQGGVVMLEFDSIEKANAWYHSSAYQAIISHRLAGSQANAWLLEGLAK</sequence>
<evidence type="ECO:0000259" key="1">
    <source>
        <dbReference type="Pfam" id="PF07045"/>
    </source>
</evidence>